<keyword evidence="2" id="KW-1185">Reference proteome</keyword>
<reference evidence="1 2" key="1">
    <citation type="submission" date="2019-09" db="EMBL/GenBank/DDBJ databases">
        <title>FDA dAtabase for Regulatory Grade micrObial Sequences (FDA-ARGOS): Supporting development and validation of Infectious Disease Dx tests.</title>
        <authorList>
            <person name="Sciortino C."/>
            <person name="Tallon L."/>
            <person name="Sadzewicz L."/>
            <person name="Vavikolanu K."/>
            <person name="Mehta A."/>
            <person name="Aluvathingal J."/>
            <person name="Nadendla S."/>
            <person name="Nandy P."/>
            <person name="Geyer C."/>
            <person name="Yan Y."/>
            <person name="Sichtig H."/>
        </authorList>
    </citation>
    <scope>NUCLEOTIDE SEQUENCE [LARGE SCALE GENOMIC DNA]</scope>
    <source>
        <strain evidence="1 2">FDAARGOS_636</strain>
    </source>
</reference>
<evidence type="ECO:0000313" key="1">
    <source>
        <dbReference type="EMBL" id="QIY89492.1"/>
    </source>
</evidence>
<protein>
    <submittedName>
        <fullName evidence="1">Helix-turn-helix domain-containing protein</fullName>
    </submittedName>
</protein>
<dbReference type="InterPro" id="IPR010921">
    <property type="entry name" value="Trp_repressor/repl_initiator"/>
</dbReference>
<evidence type="ECO:0000313" key="2">
    <source>
        <dbReference type="Proteomes" id="UP000501570"/>
    </source>
</evidence>
<organism evidence="1 2">
    <name type="scientific">Chryseobacterium gallinarum</name>
    <dbReference type="NCBI Taxonomy" id="1324352"/>
    <lineage>
        <taxon>Bacteria</taxon>
        <taxon>Pseudomonadati</taxon>
        <taxon>Bacteroidota</taxon>
        <taxon>Flavobacteriia</taxon>
        <taxon>Flavobacteriales</taxon>
        <taxon>Weeksellaceae</taxon>
        <taxon>Chryseobacterium group</taxon>
        <taxon>Chryseobacterium</taxon>
    </lineage>
</organism>
<proteinExistence type="predicted"/>
<sequence>MKKNSQPDYKRIYSDIIDQKFPHKKAECEALLGKTILSAMDILELNKRIFNTKDHEIKKMNQKLRSYHTSDILRILNYQKNHSMSNSCVAQHFGLSKNTIAKWKKLFKQ</sequence>
<gene>
    <name evidence="1" type="ORF">FOB44_01970</name>
</gene>
<dbReference type="RefSeq" id="WP_168237464.1">
    <property type="nucleotide sequence ID" value="NZ_CP050995.1"/>
</dbReference>
<name>A0ABX6KLG2_CHRGL</name>
<dbReference type="Proteomes" id="UP000501570">
    <property type="component" value="Chromosome"/>
</dbReference>
<accession>A0ABX6KLG2</accession>
<dbReference type="SUPFAM" id="SSF48295">
    <property type="entry name" value="TrpR-like"/>
    <property type="match status" value="1"/>
</dbReference>
<dbReference type="EMBL" id="CP050995">
    <property type="protein sequence ID" value="QIY89492.1"/>
    <property type="molecule type" value="Genomic_DNA"/>
</dbReference>